<sequence length="43" mass="5128">HATPQQQEEKVEKDETNMSENYIEQNNTISQTKDEQQIFEITM</sequence>
<feature type="compositionally biased region" description="Basic and acidic residues" evidence="1">
    <location>
        <begin position="7"/>
        <end position="16"/>
    </location>
</feature>
<keyword evidence="3" id="KW-1185">Reference proteome</keyword>
<feature type="non-terminal residue" evidence="2">
    <location>
        <position position="43"/>
    </location>
</feature>
<gene>
    <name evidence="2" type="ORF">AMORRO_LOCUS8063</name>
</gene>
<evidence type="ECO:0000313" key="2">
    <source>
        <dbReference type="EMBL" id="CAG8607422.1"/>
    </source>
</evidence>
<feature type="region of interest" description="Disordered" evidence="1">
    <location>
        <begin position="1"/>
        <end position="20"/>
    </location>
</feature>
<feature type="non-terminal residue" evidence="2">
    <location>
        <position position="1"/>
    </location>
</feature>
<reference evidence="2" key="1">
    <citation type="submission" date="2021-06" db="EMBL/GenBank/DDBJ databases">
        <authorList>
            <person name="Kallberg Y."/>
            <person name="Tangrot J."/>
            <person name="Rosling A."/>
        </authorList>
    </citation>
    <scope>NUCLEOTIDE SEQUENCE</scope>
    <source>
        <strain evidence="2">CL551</strain>
    </source>
</reference>
<dbReference type="Proteomes" id="UP000789342">
    <property type="component" value="Unassembled WGS sequence"/>
</dbReference>
<evidence type="ECO:0000256" key="1">
    <source>
        <dbReference type="SAM" id="MobiDB-lite"/>
    </source>
</evidence>
<organism evidence="2 3">
    <name type="scientific">Acaulospora morrowiae</name>
    <dbReference type="NCBI Taxonomy" id="94023"/>
    <lineage>
        <taxon>Eukaryota</taxon>
        <taxon>Fungi</taxon>
        <taxon>Fungi incertae sedis</taxon>
        <taxon>Mucoromycota</taxon>
        <taxon>Glomeromycotina</taxon>
        <taxon>Glomeromycetes</taxon>
        <taxon>Diversisporales</taxon>
        <taxon>Acaulosporaceae</taxon>
        <taxon>Acaulospora</taxon>
    </lineage>
</organism>
<name>A0A9N9CQH0_9GLOM</name>
<accession>A0A9N9CQH0</accession>
<dbReference type="EMBL" id="CAJVPV010006598">
    <property type="protein sequence ID" value="CAG8607422.1"/>
    <property type="molecule type" value="Genomic_DNA"/>
</dbReference>
<evidence type="ECO:0000313" key="3">
    <source>
        <dbReference type="Proteomes" id="UP000789342"/>
    </source>
</evidence>
<comment type="caution">
    <text evidence="2">The sequence shown here is derived from an EMBL/GenBank/DDBJ whole genome shotgun (WGS) entry which is preliminary data.</text>
</comment>
<protein>
    <submittedName>
        <fullName evidence="2">102_t:CDS:1</fullName>
    </submittedName>
</protein>
<dbReference type="AlphaFoldDB" id="A0A9N9CQH0"/>
<proteinExistence type="predicted"/>